<name>A0A8H7BNC6_9FUNG</name>
<keyword evidence="10" id="KW-0548">Nucleotidyltransferase</keyword>
<dbReference type="GO" id="GO:0016024">
    <property type="term" value="P:CDP-diacylglycerol biosynthetic process"/>
    <property type="evidence" value="ECO:0007669"/>
    <property type="project" value="UniProtKB-UniPathway"/>
</dbReference>
<feature type="region of interest" description="Disordered" evidence="19">
    <location>
        <begin position="1"/>
        <end position="26"/>
    </location>
</feature>
<keyword evidence="9" id="KW-0808">Transferase</keyword>
<protein>
    <recommendedName>
        <fullName evidence="7">Phosphatidate cytidylyltransferase, mitochondrial</fullName>
        <ecNumber evidence="6">2.7.7.41</ecNumber>
    </recommendedName>
    <alternativeName>
        <fullName evidence="18">CDP-diacylglycerol synthase</fullName>
    </alternativeName>
</protein>
<keyword evidence="15" id="KW-0472">Membrane</keyword>
<dbReference type="OrthoDB" id="341477at2759"/>
<evidence type="ECO:0000256" key="7">
    <source>
        <dbReference type="ARBA" id="ARBA00018337"/>
    </source>
</evidence>
<evidence type="ECO:0000256" key="9">
    <source>
        <dbReference type="ARBA" id="ARBA00022679"/>
    </source>
</evidence>
<evidence type="ECO:0000256" key="6">
    <source>
        <dbReference type="ARBA" id="ARBA00012487"/>
    </source>
</evidence>
<evidence type="ECO:0000256" key="13">
    <source>
        <dbReference type="ARBA" id="ARBA00023098"/>
    </source>
</evidence>
<dbReference type="InterPro" id="IPR015222">
    <property type="entry name" value="Tam41"/>
</dbReference>
<evidence type="ECO:0000256" key="10">
    <source>
        <dbReference type="ARBA" id="ARBA00022695"/>
    </source>
</evidence>
<comment type="cofactor">
    <cofactor evidence="1">
        <name>Mg(2+)</name>
        <dbReference type="ChEBI" id="CHEBI:18420"/>
    </cofactor>
</comment>
<comment type="pathway">
    <text evidence="4">Lipid metabolism.</text>
</comment>
<accession>A0A8H7BNC6</accession>
<evidence type="ECO:0000256" key="3">
    <source>
        <dbReference type="ARBA" id="ARBA00005119"/>
    </source>
</evidence>
<comment type="similarity">
    <text evidence="5">Belongs to the TAM41 family.</text>
</comment>
<comment type="pathway">
    <text evidence="3">Phospholipid metabolism; CDP-diacylglycerol biosynthesis; CDP-diacylglycerol from sn-glycerol 3-phosphate: step 3/3.</text>
</comment>
<keyword evidence="8" id="KW-0444">Lipid biosynthesis</keyword>
<comment type="caution">
    <text evidence="20">The sequence shown here is derived from an EMBL/GenBank/DDBJ whole genome shotgun (WGS) entry which is preliminary data.</text>
</comment>
<evidence type="ECO:0000256" key="16">
    <source>
        <dbReference type="ARBA" id="ARBA00023209"/>
    </source>
</evidence>
<dbReference type="EMBL" id="JABAYA010000106">
    <property type="protein sequence ID" value="KAF7725018.1"/>
    <property type="molecule type" value="Genomic_DNA"/>
</dbReference>
<dbReference type="PANTHER" id="PTHR13619:SF0">
    <property type="entry name" value="PHOSPHATIDATE CYTIDYLYLTRANSFERASE, MITOCHONDRIAL"/>
    <property type="match status" value="1"/>
</dbReference>
<evidence type="ECO:0000256" key="17">
    <source>
        <dbReference type="ARBA" id="ARBA00023264"/>
    </source>
</evidence>
<keyword evidence="12" id="KW-0460">Magnesium</keyword>
<evidence type="ECO:0000256" key="5">
    <source>
        <dbReference type="ARBA" id="ARBA00005458"/>
    </source>
</evidence>
<evidence type="ECO:0000313" key="20">
    <source>
        <dbReference type="EMBL" id="KAF7725018.1"/>
    </source>
</evidence>
<dbReference type="GO" id="GO:0004605">
    <property type="term" value="F:phosphatidate cytidylyltransferase activity"/>
    <property type="evidence" value="ECO:0007669"/>
    <property type="project" value="UniProtKB-EC"/>
</dbReference>
<keyword evidence="16" id="KW-0594">Phospholipid biosynthesis</keyword>
<keyword evidence="21" id="KW-1185">Reference proteome</keyword>
<proteinExistence type="inferred from homology"/>
<evidence type="ECO:0000256" key="1">
    <source>
        <dbReference type="ARBA" id="ARBA00001946"/>
    </source>
</evidence>
<organism evidence="20 21">
    <name type="scientific">Apophysomyces ossiformis</name>
    <dbReference type="NCBI Taxonomy" id="679940"/>
    <lineage>
        <taxon>Eukaryota</taxon>
        <taxon>Fungi</taxon>
        <taxon>Fungi incertae sedis</taxon>
        <taxon>Mucoromycota</taxon>
        <taxon>Mucoromycotina</taxon>
        <taxon>Mucoromycetes</taxon>
        <taxon>Mucorales</taxon>
        <taxon>Mucorineae</taxon>
        <taxon>Mucoraceae</taxon>
        <taxon>Apophysomyces</taxon>
    </lineage>
</organism>
<reference evidence="20" key="1">
    <citation type="submission" date="2020-01" db="EMBL/GenBank/DDBJ databases">
        <title>Genome Sequencing of Three Apophysomyces-Like Fungal Strains Confirms a Novel Fungal Genus in the Mucoromycota with divergent Burkholderia-like Endosymbiotic Bacteria.</title>
        <authorList>
            <person name="Stajich J.E."/>
            <person name="Macias A.M."/>
            <person name="Carter-House D."/>
            <person name="Lovett B."/>
            <person name="Kasson L.R."/>
            <person name="Berry K."/>
            <person name="Grigoriev I."/>
            <person name="Chang Y."/>
            <person name="Spatafora J."/>
            <person name="Kasson M.T."/>
        </authorList>
    </citation>
    <scope>NUCLEOTIDE SEQUENCE</scope>
    <source>
        <strain evidence="20">NRRL A-21654</strain>
    </source>
</reference>
<evidence type="ECO:0000256" key="19">
    <source>
        <dbReference type="SAM" id="MobiDB-lite"/>
    </source>
</evidence>
<evidence type="ECO:0000256" key="8">
    <source>
        <dbReference type="ARBA" id="ARBA00022516"/>
    </source>
</evidence>
<keyword evidence="11" id="KW-0999">Mitochondrion inner membrane</keyword>
<keyword evidence="13" id="KW-0443">Lipid metabolism</keyword>
<dbReference type="GO" id="GO:0032049">
    <property type="term" value="P:cardiolipin biosynthetic process"/>
    <property type="evidence" value="ECO:0007669"/>
    <property type="project" value="InterPro"/>
</dbReference>
<dbReference type="EC" id="2.7.7.41" evidence="6"/>
<evidence type="ECO:0000256" key="15">
    <source>
        <dbReference type="ARBA" id="ARBA00023136"/>
    </source>
</evidence>
<dbReference type="PANTHER" id="PTHR13619">
    <property type="entry name" value="PHOSPHATIDATE CYTIDYLYLTRANSFERASE, MITOCHONDRIAL"/>
    <property type="match status" value="1"/>
</dbReference>
<comment type="subcellular location">
    <subcellularLocation>
        <location evidence="2">Mitochondrion inner membrane</location>
        <topology evidence="2">Peripheral membrane protein</topology>
        <orientation evidence="2">Matrix side</orientation>
    </subcellularLocation>
</comment>
<keyword evidence="17" id="KW-1208">Phospholipid metabolism</keyword>
<evidence type="ECO:0000256" key="11">
    <source>
        <dbReference type="ARBA" id="ARBA00022792"/>
    </source>
</evidence>
<evidence type="ECO:0000256" key="18">
    <source>
        <dbReference type="ARBA" id="ARBA00029893"/>
    </source>
</evidence>
<evidence type="ECO:0000256" key="2">
    <source>
        <dbReference type="ARBA" id="ARBA00004443"/>
    </source>
</evidence>
<dbReference type="Proteomes" id="UP000605846">
    <property type="component" value="Unassembled WGS sequence"/>
</dbReference>
<evidence type="ECO:0000256" key="12">
    <source>
        <dbReference type="ARBA" id="ARBA00022842"/>
    </source>
</evidence>
<evidence type="ECO:0000256" key="14">
    <source>
        <dbReference type="ARBA" id="ARBA00023128"/>
    </source>
</evidence>
<dbReference type="GO" id="GO:0005743">
    <property type="term" value="C:mitochondrial inner membrane"/>
    <property type="evidence" value="ECO:0007669"/>
    <property type="project" value="UniProtKB-SubCell"/>
</dbReference>
<gene>
    <name evidence="20" type="primary">TAM41_1</name>
    <name evidence="20" type="ORF">EC973_000511</name>
</gene>
<dbReference type="UniPathway" id="UPA00557">
    <property type="reaction ID" value="UER00614"/>
</dbReference>
<sequence>MHTRNACRVYSSRSETERKRDPPPFYIPNQQYASEVKFSEETQRRLARLREHRFHPTNIPDSPDFGTNQYINIDEKLKEQLKRILTQFNAPIRYAFAYGSGVFQQAGYQTQKPMLDFIFGVMHPDHWHALNIQQNPHHYSALKGLGNRAITSLQEKIGAGLYFNPYVEMDGMMIKYGVVSVDMLCKDLLDWDTLYLSGRMHKPIKILRDDPRVRLANQVNLTEAVRVALLTLPEEFTEEELYKQIAGISYVGDYPIFVGENPNKVKNIVEAQMSHFHRLYSGLLNDLPNVTFLGEGKLQQSQNPRFRGLMVQKLPANLYRRLVLEHRKYAAQCGLSVPEESLELNQQIALSPALQYYFEKCLHDIIARPALTQSIKDIFTAGPLKTSRHVSSKMSKWLAAQK</sequence>
<keyword evidence="14" id="KW-0496">Mitochondrion</keyword>
<dbReference type="PIRSF" id="PIRSF028840">
    <property type="entry name" value="Mmp37"/>
    <property type="match status" value="1"/>
</dbReference>
<dbReference type="Pfam" id="PF09139">
    <property type="entry name" value="Tam41_Mmp37"/>
    <property type="match status" value="1"/>
</dbReference>
<evidence type="ECO:0000313" key="21">
    <source>
        <dbReference type="Proteomes" id="UP000605846"/>
    </source>
</evidence>
<dbReference type="AlphaFoldDB" id="A0A8H7BNC6"/>
<evidence type="ECO:0000256" key="4">
    <source>
        <dbReference type="ARBA" id="ARBA00005189"/>
    </source>
</evidence>